<protein>
    <recommendedName>
        <fullName evidence="5">Sec-independent protein translocase protein TatC</fullName>
    </recommendedName>
</protein>
<evidence type="ECO:0000256" key="2">
    <source>
        <dbReference type="ARBA" id="ARBA00022692"/>
    </source>
</evidence>
<keyword evidence="5" id="KW-0811">Translocation</keyword>
<comment type="subunit">
    <text evidence="5">The Tat system comprises two distinct complexes: a TatABC complex, containing multiple copies of TatA, TatB and TatC subunits, and a separate TatA complex, containing only TatA subunits. Substrates initially bind to the TatABC complex, which probably triggers association of the separate TatA complex to form the active translocon.</text>
</comment>
<evidence type="ECO:0000256" key="4">
    <source>
        <dbReference type="ARBA" id="ARBA00023136"/>
    </source>
</evidence>
<dbReference type="AlphaFoldDB" id="A0A0W0Y542"/>
<dbReference type="GO" id="GO:0065002">
    <property type="term" value="P:intracellular protein transmembrane transport"/>
    <property type="evidence" value="ECO:0007669"/>
    <property type="project" value="TreeGrafter"/>
</dbReference>
<dbReference type="OrthoDB" id="9777044at2"/>
<dbReference type="PANTHER" id="PTHR30371:SF0">
    <property type="entry name" value="SEC-INDEPENDENT PROTEIN TRANSLOCASE PROTEIN TATC, CHLOROPLASTIC-RELATED"/>
    <property type="match status" value="1"/>
</dbReference>
<keyword evidence="5" id="KW-0653">Protein transport</keyword>
<organism evidence="6 7">
    <name type="scientific">Legionella quinlivanii</name>
    <dbReference type="NCBI Taxonomy" id="45073"/>
    <lineage>
        <taxon>Bacteria</taxon>
        <taxon>Pseudomonadati</taxon>
        <taxon>Pseudomonadota</taxon>
        <taxon>Gammaproteobacteria</taxon>
        <taxon>Legionellales</taxon>
        <taxon>Legionellaceae</taxon>
        <taxon>Legionella</taxon>
    </lineage>
</organism>
<feature type="transmembrane region" description="Helical" evidence="5">
    <location>
        <begin position="71"/>
        <end position="93"/>
    </location>
</feature>
<name>A0A0W0Y542_9GAMM</name>
<dbReference type="PANTHER" id="PTHR30371">
    <property type="entry name" value="SEC-INDEPENDENT PROTEIN TRANSLOCASE PROTEIN TATC"/>
    <property type="match status" value="1"/>
</dbReference>
<keyword evidence="7" id="KW-1185">Reference proteome</keyword>
<keyword evidence="3 5" id="KW-1133">Transmembrane helix</keyword>
<feature type="transmembrane region" description="Helical" evidence="5">
    <location>
        <begin position="150"/>
        <end position="172"/>
    </location>
</feature>
<dbReference type="GO" id="GO:0043953">
    <property type="term" value="P:protein transport by the Tat complex"/>
    <property type="evidence" value="ECO:0007669"/>
    <property type="project" value="UniProtKB-UniRule"/>
</dbReference>
<dbReference type="GO" id="GO:0009977">
    <property type="term" value="F:proton motive force dependent protein transmembrane transporter activity"/>
    <property type="evidence" value="ECO:0007669"/>
    <property type="project" value="TreeGrafter"/>
</dbReference>
<dbReference type="PATRIC" id="fig|45073.5.peg.800"/>
<reference evidence="6 7" key="1">
    <citation type="submission" date="2015-11" db="EMBL/GenBank/DDBJ databases">
        <title>Genomic analysis of 38 Legionella species identifies large and diverse effector repertoires.</title>
        <authorList>
            <person name="Burstein D."/>
            <person name="Amaro F."/>
            <person name="Zusman T."/>
            <person name="Lifshitz Z."/>
            <person name="Cohen O."/>
            <person name="Gilbert J.A."/>
            <person name="Pupko T."/>
            <person name="Shuman H.A."/>
            <person name="Segal G."/>
        </authorList>
    </citation>
    <scope>NUCLEOTIDE SEQUENCE [LARGE SCALE GENOMIC DNA]</scope>
    <source>
        <strain evidence="6 7">CDC#1442-AUS-E</strain>
    </source>
</reference>
<keyword evidence="5" id="KW-0813">Transport</keyword>
<dbReference type="PRINTS" id="PR01840">
    <property type="entry name" value="TATCFAMILY"/>
</dbReference>
<feature type="transmembrane region" description="Helical" evidence="5">
    <location>
        <begin position="105"/>
        <end position="130"/>
    </location>
</feature>
<dbReference type="RefSeq" id="WP_058506856.1">
    <property type="nucleotide sequence ID" value="NZ_CAAAIK010000015.1"/>
</dbReference>
<dbReference type="NCBIfam" id="TIGR00945">
    <property type="entry name" value="tatC"/>
    <property type="match status" value="1"/>
</dbReference>
<gene>
    <name evidence="5" type="primary">tatC</name>
    <name evidence="6" type="ORF">Lqui_0758</name>
</gene>
<comment type="caution">
    <text evidence="6">The sequence shown here is derived from an EMBL/GenBank/DDBJ whole genome shotgun (WGS) entry which is preliminary data.</text>
</comment>
<evidence type="ECO:0000256" key="3">
    <source>
        <dbReference type="ARBA" id="ARBA00022989"/>
    </source>
</evidence>
<comment type="function">
    <text evidence="5">Part of the twin-arginine translocation (Tat) system that transports large folded proteins containing a characteristic twin-arginine motif in their signal peptide across membranes. Together with TatB, TatC is part of a receptor directly interacting with Tat signal peptides.</text>
</comment>
<comment type="subcellular location">
    <subcellularLocation>
        <location evidence="5">Cell membrane</location>
        <topology evidence="5">Multi-pass membrane protein</topology>
    </subcellularLocation>
    <subcellularLocation>
        <location evidence="1">Membrane</location>
        <topology evidence="1">Multi-pass membrane protein</topology>
    </subcellularLocation>
</comment>
<evidence type="ECO:0000313" key="7">
    <source>
        <dbReference type="Proteomes" id="UP000054618"/>
    </source>
</evidence>
<feature type="transmembrane region" description="Helical" evidence="5">
    <location>
        <begin position="206"/>
        <end position="226"/>
    </location>
</feature>
<keyword evidence="5" id="KW-1003">Cell membrane</keyword>
<sequence length="241" mass="27235">MLEHLIELRKRMIRVLIFFAILFASYFYFARDLFHWVVSPLLNALPAAQGNLIATQVTAPVLTPIALASNLAFLSATPFFLFQLWCFVAPGLYRNERKKIKGAILGSLGLFFLGIAFCFYGVLPFMFQFFIQAVPDGVKMMPDISNALDFITRMLIIFGICFQVPLICFVLVQLGWLEIRHLTLVRPYIIVLAFTVGMLLTPPDVLSQILLAVPLCLLYELGILLCRWKKPTLNQGVKALS</sequence>
<evidence type="ECO:0000256" key="1">
    <source>
        <dbReference type="ARBA" id="ARBA00004141"/>
    </source>
</evidence>
<dbReference type="Proteomes" id="UP000054618">
    <property type="component" value="Unassembled WGS sequence"/>
</dbReference>
<keyword evidence="4 5" id="KW-0472">Membrane</keyword>
<keyword evidence="2 5" id="KW-0812">Transmembrane</keyword>
<dbReference type="Pfam" id="PF00902">
    <property type="entry name" value="TatC"/>
    <property type="match status" value="1"/>
</dbReference>
<evidence type="ECO:0000256" key="5">
    <source>
        <dbReference type="HAMAP-Rule" id="MF_00902"/>
    </source>
</evidence>
<dbReference type="InterPro" id="IPR002033">
    <property type="entry name" value="TatC"/>
</dbReference>
<feature type="transmembrane region" description="Helical" evidence="5">
    <location>
        <begin position="184"/>
        <end position="200"/>
    </location>
</feature>
<dbReference type="GO" id="GO:0033281">
    <property type="term" value="C:TAT protein transport complex"/>
    <property type="evidence" value="ECO:0007669"/>
    <property type="project" value="UniProtKB-UniRule"/>
</dbReference>
<dbReference type="EMBL" id="LNYS01000006">
    <property type="protein sequence ID" value="KTD51914.1"/>
    <property type="molecule type" value="Genomic_DNA"/>
</dbReference>
<accession>A0A0W0Y542</accession>
<dbReference type="HAMAP" id="MF_00902">
    <property type="entry name" value="TatC"/>
    <property type="match status" value="1"/>
</dbReference>
<evidence type="ECO:0000313" key="6">
    <source>
        <dbReference type="EMBL" id="KTD51914.1"/>
    </source>
</evidence>
<comment type="similarity">
    <text evidence="5">Belongs to the TatC family.</text>
</comment>
<dbReference type="STRING" id="45073.Lqui_0758"/>
<feature type="transmembrane region" description="Helical" evidence="5">
    <location>
        <begin position="12"/>
        <end position="29"/>
    </location>
</feature>
<proteinExistence type="inferred from homology"/>